<dbReference type="PANTHER" id="PTHR43364">
    <property type="entry name" value="NADH-SPECIFIC METHYLGLYOXAL REDUCTASE-RELATED"/>
    <property type="match status" value="1"/>
</dbReference>
<gene>
    <name evidence="2" type="ORF">CJD38_15040</name>
</gene>
<dbReference type="InterPro" id="IPR023210">
    <property type="entry name" value="NADP_OxRdtase_dom"/>
</dbReference>
<dbReference type="GO" id="GO:0005829">
    <property type="term" value="C:cytosol"/>
    <property type="evidence" value="ECO:0007669"/>
    <property type="project" value="TreeGrafter"/>
</dbReference>
<feature type="domain" description="NADP-dependent oxidoreductase" evidence="1">
    <location>
        <begin position="13"/>
        <end position="81"/>
    </location>
</feature>
<accession>A0A2T5MCF5</accession>
<dbReference type="AlphaFoldDB" id="A0A2T5MCF5"/>
<reference evidence="2 3" key="1">
    <citation type="submission" date="2018-04" db="EMBL/GenBank/DDBJ databases">
        <title>Novel species isolated from glacier.</title>
        <authorList>
            <person name="Liu Q."/>
            <person name="Xin Y.-H."/>
        </authorList>
    </citation>
    <scope>NUCLEOTIDE SEQUENCE [LARGE SCALE GENOMIC DNA]</scope>
    <source>
        <strain evidence="2 3">GT1R17</strain>
    </source>
</reference>
<comment type="caution">
    <text evidence="2">The sequence shown here is derived from an EMBL/GenBank/DDBJ whole genome shotgun (WGS) entry which is preliminary data.</text>
</comment>
<evidence type="ECO:0000313" key="3">
    <source>
        <dbReference type="Proteomes" id="UP000244248"/>
    </source>
</evidence>
<evidence type="ECO:0000259" key="1">
    <source>
        <dbReference type="Pfam" id="PF00248"/>
    </source>
</evidence>
<keyword evidence="3" id="KW-1185">Reference proteome</keyword>
<dbReference type="Pfam" id="PF00248">
    <property type="entry name" value="Aldo_ket_red"/>
    <property type="match status" value="1"/>
</dbReference>
<protein>
    <recommendedName>
        <fullName evidence="1">NADP-dependent oxidoreductase domain-containing protein</fullName>
    </recommendedName>
</protein>
<dbReference type="Gene3D" id="3.20.20.100">
    <property type="entry name" value="NADP-dependent oxidoreductase domain"/>
    <property type="match status" value="1"/>
</dbReference>
<dbReference type="Proteomes" id="UP000244248">
    <property type="component" value="Unassembled WGS sequence"/>
</dbReference>
<dbReference type="EMBL" id="QANS01000006">
    <property type="protein sequence ID" value="PTU30264.1"/>
    <property type="molecule type" value="Genomic_DNA"/>
</dbReference>
<name>A0A2T5MCF5_9GAMM</name>
<proteinExistence type="predicted"/>
<dbReference type="SUPFAM" id="SSF51430">
    <property type="entry name" value="NAD(P)-linked oxidoreductase"/>
    <property type="match status" value="1"/>
</dbReference>
<dbReference type="InterPro" id="IPR036812">
    <property type="entry name" value="NAD(P)_OxRdtase_dom_sf"/>
</dbReference>
<dbReference type="OrthoDB" id="9772407at2"/>
<dbReference type="InterPro" id="IPR050523">
    <property type="entry name" value="AKR_Detox_Biosynth"/>
</dbReference>
<evidence type="ECO:0000313" key="2">
    <source>
        <dbReference type="EMBL" id="PTU30264.1"/>
    </source>
</evidence>
<sequence length="106" mass="12243">MSATGGPIVEDEYLYKVIDAIEQVALDVNKTVPQVALNWLLQRPTVSNIVIGARNEEQFRQNLGALGWNLTKEQVARLDAASQQRPIYPYWHQRDFEERNPKPTHW</sequence>
<dbReference type="PANTHER" id="PTHR43364:SF18">
    <property type="entry name" value="OXIDOREDUCTASE"/>
    <property type="match status" value="1"/>
</dbReference>
<organism evidence="2 3">
    <name type="scientific">Stenotrophobium rhamnosiphilum</name>
    <dbReference type="NCBI Taxonomy" id="2029166"/>
    <lineage>
        <taxon>Bacteria</taxon>
        <taxon>Pseudomonadati</taxon>
        <taxon>Pseudomonadota</taxon>
        <taxon>Gammaproteobacteria</taxon>
        <taxon>Nevskiales</taxon>
        <taxon>Nevskiaceae</taxon>
        <taxon>Stenotrophobium</taxon>
    </lineage>
</organism>